<dbReference type="RefSeq" id="WP_338603015.1">
    <property type="nucleotide sequence ID" value="NZ_AP028679.1"/>
</dbReference>
<evidence type="ECO:0000313" key="2">
    <source>
        <dbReference type="Proteomes" id="UP001366166"/>
    </source>
</evidence>
<name>A0AAU9EQJ3_9BACT</name>
<proteinExistence type="predicted"/>
<dbReference type="InterPro" id="IPR015001">
    <property type="entry name" value="DUF1850"/>
</dbReference>
<keyword evidence="2" id="KW-1185">Reference proteome</keyword>
<reference evidence="2" key="1">
    <citation type="journal article" date="2023" name="Arch. Microbiol.">
        <title>Desulfoferula mesophilus gen. nov. sp. nov., a mesophilic sulfate-reducing bacterium isolated from a brackish lake sediment.</title>
        <authorList>
            <person name="Watanabe T."/>
            <person name="Yabe T."/>
            <person name="Tsuji J.M."/>
            <person name="Fukui M."/>
        </authorList>
    </citation>
    <scope>NUCLEOTIDE SEQUENCE [LARGE SCALE GENOMIC DNA]</scope>
    <source>
        <strain evidence="2">12FAK</strain>
    </source>
</reference>
<dbReference type="Pfam" id="PF08905">
    <property type="entry name" value="DUF1850"/>
    <property type="match status" value="1"/>
</dbReference>
<sequence>MREPKRLLRPALWGLAGAVLGLLVLALAPGGLELRITPRGGEPLLVLPLRPGERFTVHYYHSVENAPIWEVHSVDAAGRIYIEEERYLKFGAGMGKMPGVGRMIMRGPYEVITDMHQPTGDFVLRVGSPGVDHTVLWRGTAVNLSALAPHQAVQFSARPVSLLHRLWRWAWPHRATPTRTQEP</sequence>
<dbReference type="Proteomes" id="UP001366166">
    <property type="component" value="Chromosome"/>
</dbReference>
<accession>A0AAU9EQJ3</accession>
<organism evidence="1 2">
    <name type="scientific">Desulfoferula mesophila</name>
    <dbReference type="NCBI Taxonomy" id="3058419"/>
    <lineage>
        <taxon>Bacteria</taxon>
        <taxon>Pseudomonadati</taxon>
        <taxon>Thermodesulfobacteriota</taxon>
        <taxon>Desulfarculia</taxon>
        <taxon>Desulfarculales</taxon>
        <taxon>Desulfarculaceae</taxon>
        <taxon>Desulfoferula</taxon>
    </lineage>
</organism>
<evidence type="ECO:0008006" key="3">
    <source>
        <dbReference type="Google" id="ProtNLM"/>
    </source>
</evidence>
<dbReference type="AlphaFoldDB" id="A0AAU9EQJ3"/>
<dbReference type="EMBL" id="AP028679">
    <property type="protein sequence ID" value="BEQ16744.1"/>
    <property type="molecule type" value="Genomic_DNA"/>
</dbReference>
<gene>
    <name evidence="1" type="ORF">FAK_38100</name>
</gene>
<dbReference type="KEGG" id="dmp:FAK_38100"/>
<protein>
    <recommendedName>
        <fullName evidence="3">DUF1850 domain-containing protein</fullName>
    </recommendedName>
</protein>
<evidence type="ECO:0000313" key="1">
    <source>
        <dbReference type="EMBL" id="BEQ16744.1"/>
    </source>
</evidence>